<name>A0A195DP83_9HYME</name>
<feature type="compositionally biased region" description="Basic and acidic residues" evidence="1">
    <location>
        <begin position="68"/>
        <end position="79"/>
    </location>
</feature>
<dbReference type="EMBL" id="KQ980662">
    <property type="protein sequence ID" value="KYN14683.1"/>
    <property type="molecule type" value="Genomic_DNA"/>
</dbReference>
<gene>
    <name evidence="2" type="ORF">ALC57_13097</name>
</gene>
<accession>A0A195DP83</accession>
<dbReference type="Proteomes" id="UP000078492">
    <property type="component" value="Unassembled WGS sequence"/>
</dbReference>
<dbReference type="AlphaFoldDB" id="A0A195DP83"/>
<evidence type="ECO:0000313" key="2">
    <source>
        <dbReference type="EMBL" id="KYN14683.1"/>
    </source>
</evidence>
<keyword evidence="3" id="KW-1185">Reference proteome</keyword>
<evidence type="ECO:0000313" key="3">
    <source>
        <dbReference type="Proteomes" id="UP000078492"/>
    </source>
</evidence>
<proteinExistence type="predicted"/>
<feature type="region of interest" description="Disordered" evidence="1">
    <location>
        <begin position="68"/>
        <end position="102"/>
    </location>
</feature>
<protein>
    <submittedName>
        <fullName evidence="2">Uncharacterized protein</fullName>
    </submittedName>
</protein>
<sequence length="127" mass="14053">MHAACGTSAGRAVFDSRARLDGNAYAIEIADIARCTELDGVEHVAAVLRYYAKNMDVTLRPRGQRFNLDQRRGREERQTARGGKRGRWRGVGERGGTGTAKTVADWRPRARLRILGVMPVIRGFGAQ</sequence>
<reference evidence="2 3" key="1">
    <citation type="submission" date="2015-09" db="EMBL/GenBank/DDBJ databases">
        <title>Trachymyrmex cornetzi WGS genome.</title>
        <authorList>
            <person name="Nygaard S."/>
            <person name="Hu H."/>
            <person name="Boomsma J."/>
            <person name="Zhang G."/>
        </authorList>
    </citation>
    <scope>NUCLEOTIDE SEQUENCE [LARGE SCALE GENOMIC DNA]</scope>
    <source>
        <strain evidence="2">Tcor2-1</strain>
        <tissue evidence="2">Whole body</tissue>
    </source>
</reference>
<organism evidence="2 3">
    <name type="scientific">Trachymyrmex cornetzi</name>
    <dbReference type="NCBI Taxonomy" id="471704"/>
    <lineage>
        <taxon>Eukaryota</taxon>
        <taxon>Metazoa</taxon>
        <taxon>Ecdysozoa</taxon>
        <taxon>Arthropoda</taxon>
        <taxon>Hexapoda</taxon>
        <taxon>Insecta</taxon>
        <taxon>Pterygota</taxon>
        <taxon>Neoptera</taxon>
        <taxon>Endopterygota</taxon>
        <taxon>Hymenoptera</taxon>
        <taxon>Apocrita</taxon>
        <taxon>Aculeata</taxon>
        <taxon>Formicoidea</taxon>
        <taxon>Formicidae</taxon>
        <taxon>Myrmicinae</taxon>
        <taxon>Trachymyrmex</taxon>
    </lineage>
</organism>
<evidence type="ECO:0000256" key="1">
    <source>
        <dbReference type="SAM" id="MobiDB-lite"/>
    </source>
</evidence>